<dbReference type="EMBL" id="UINC01001247">
    <property type="protein sequence ID" value="SUZ75495.1"/>
    <property type="molecule type" value="Genomic_DNA"/>
</dbReference>
<dbReference type="Pfam" id="PF04166">
    <property type="entry name" value="PdxA"/>
    <property type="match status" value="1"/>
</dbReference>
<organism evidence="4">
    <name type="scientific">marine metagenome</name>
    <dbReference type="NCBI Taxonomy" id="408172"/>
    <lineage>
        <taxon>unclassified sequences</taxon>
        <taxon>metagenomes</taxon>
        <taxon>ecological metagenomes</taxon>
    </lineage>
</organism>
<proteinExistence type="predicted"/>
<gene>
    <name evidence="4" type="ORF">METZ01_LOCUS28349</name>
</gene>
<dbReference type="PANTHER" id="PTHR30004">
    <property type="entry name" value="4-HYDROXYTHREONINE-4-PHOSPHATE DEHYDROGENASE"/>
    <property type="match status" value="1"/>
</dbReference>
<protein>
    <recommendedName>
        <fullName evidence="5">4-hydroxythreonine-4-phosphate dehydrogenase</fullName>
    </recommendedName>
</protein>
<dbReference type="NCBIfam" id="TIGR00557">
    <property type="entry name" value="pdxA"/>
    <property type="match status" value="1"/>
</dbReference>
<evidence type="ECO:0000256" key="1">
    <source>
        <dbReference type="ARBA" id="ARBA00022723"/>
    </source>
</evidence>
<dbReference type="PANTHER" id="PTHR30004:SF6">
    <property type="entry name" value="D-THREONATE 4-PHOSPHATE DEHYDROGENASE"/>
    <property type="match status" value="1"/>
</dbReference>
<keyword evidence="1" id="KW-0479">Metal-binding</keyword>
<dbReference type="GO" id="GO:0046872">
    <property type="term" value="F:metal ion binding"/>
    <property type="evidence" value="ECO:0007669"/>
    <property type="project" value="UniProtKB-KW"/>
</dbReference>
<accession>A0A381Q839</accession>
<dbReference type="GO" id="GO:0051287">
    <property type="term" value="F:NAD binding"/>
    <property type="evidence" value="ECO:0007669"/>
    <property type="project" value="InterPro"/>
</dbReference>
<name>A0A381Q839_9ZZZZ</name>
<evidence type="ECO:0008006" key="5">
    <source>
        <dbReference type="Google" id="ProtNLM"/>
    </source>
</evidence>
<evidence type="ECO:0000313" key="4">
    <source>
        <dbReference type="EMBL" id="SUZ75495.1"/>
    </source>
</evidence>
<sequence length="333" mass="36690">MSLNKNIPIAVTMGEPGGINSELIIKTYKNTQIPNFFLIADPEWIEKSLIALKLKSKINIISCPEESKKGSLNIFPISNKVRFGFKKSYQSNVLAIIESLDIAIKLALNKKVEGIVTLPILKETLIKAGFKYPGHTEYLGEKTASKPLMILFNEKIKVASLTTHIPIRKVSEKITKKSICDAIKIMNKSLKNDFGIANPKIVISSLNPHGGEGGTIGSEEIDIIIPSIIKMQSLGLDVYGPISADTLFSEPEVNKYDAKICMFHDQALIPVKTLDFYGTVNFTAGLPIVRTSPDHGTALNIAGEKEANNLSLRKAITFASKISKNRKRNEKRI</sequence>
<dbReference type="InterPro" id="IPR005255">
    <property type="entry name" value="PdxA_fam"/>
</dbReference>
<dbReference type="Gene3D" id="3.40.718.10">
    <property type="entry name" value="Isopropylmalate Dehydrogenase"/>
    <property type="match status" value="1"/>
</dbReference>
<reference evidence="4" key="1">
    <citation type="submission" date="2018-05" db="EMBL/GenBank/DDBJ databases">
        <authorList>
            <person name="Lanie J.A."/>
            <person name="Ng W.-L."/>
            <person name="Kazmierczak K.M."/>
            <person name="Andrzejewski T.M."/>
            <person name="Davidsen T.M."/>
            <person name="Wayne K.J."/>
            <person name="Tettelin H."/>
            <person name="Glass J.I."/>
            <person name="Rusch D."/>
            <person name="Podicherti R."/>
            <person name="Tsui H.-C.T."/>
            <person name="Winkler M.E."/>
        </authorList>
    </citation>
    <scope>NUCLEOTIDE SEQUENCE</scope>
</reference>
<evidence type="ECO:0000256" key="3">
    <source>
        <dbReference type="ARBA" id="ARBA00023027"/>
    </source>
</evidence>
<keyword evidence="2" id="KW-0560">Oxidoreductase</keyword>
<keyword evidence="3" id="KW-0520">NAD</keyword>
<evidence type="ECO:0000256" key="2">
    <source>
        <dbReference type="ARBA" id="ARBA00023002"/>
    </source>
</evidence>
<dbReference type="SUPFAM" id="SSF53659">
    <property type="entry name" value="Isocitrate/Isopropylmalate dehydrogenase-like"/>
    <property type="match status" value="1"/>
</dbReference>
<dbReference type="GO" id="GO:0016491">
    <property type="term" value="F:oxidoreductase activity"/>
    <property type="evidence" value="ECO:0007669"/>
    <property type="project" value="UniProtKB-KW"/>
</dbReference>
<dbReference type="AlphaFoldDB" id="A0A381Q839"/>